<evidence type="ECO:0000256" key="2">
    <source>
        <dbReference type="SAM" id="Phobius"/>
    </source>
</evidence>
<feature type="compositionally biased region" description="Low complexity" evidence="1">
    <location>
        <begin position="248"/>
        <end position="264"/>
    </location>
</feature>
<feature type="transmembrane region" description="Helical" evidence="2">
    <location>
        <begin position="186"/>
        <end position="207"/>
    </location>
</feature>
<accession>A0A6G0U2N0</accession>
<comment type="caution">
    <text evidence="3">The sequence shown here is derived from an EMBL/GenBank/DDBJ whole genome shotgun (WGS) entry which is preliminary data.</text>
</comment>
<feature type="compositionally biased region" description="Polar residues" evidence="1">
    <location>
        <begin position="102"/>
        <end position="121"/>
    </location>
</feature>
<dbReference type="Proteomes" id="UP000475862">
    <property type="component" value="Unassembled WGS sequence"/>
</dbReference>
<feature type="transmembrane region" description="Helical" evidence="2">
    <location>
        <begin position="148"/>
        <end position="174"/>
    </location>
</feature>
<dbReference type="AlphaFoldDB" id="A0A6G0U2N0"/>
<keyword evidence="2" id="KW-0472">Membrane</keyword>
<gene>
    <name evidence="3" type="ORF">AGLY_002951</name>
</gene>
<feature type="region of interest" description="Disordered" evidence="1">
    <location>
        <begin position="242"/>
        <end position="301"/>
    </location>
</feature>
<reference evidence="3 4" key="1">
    <citation type="submission" date="2019-08" db="EMBL/GenBank/DDBJ databases">
        <title>The genome of the soybean aphid Biotype 1, its phylome, world population structure and adaptation to the North American continent.</title>
        <authorList>
            <person name="Giordano R."/>
            <person name="Donthu R.K."/>
            <person name="Hernandez A.G."/>
            <person name="Wright C.L."/>
            <person name="Zimin A.V."/>
        </authorList>
    </citation>
    <scope>NUCLEOTIDE SEQUENCE [LARGE SCALE GENOMIC DNA]</scope>
    <source>
        <tissue evidence="3">Whole aphids</tissue>
    </source>
</reference>
<evidence type="ECO:0000313" key="4">
    <source>
        <dbReference type="Proteomes" id="UP000475862"/>
    </source>
</evidence>
<keyword evidence="2" id="KW-1133">Transmembrane helix</keyword>
<protein>
    <submittedName>
        <fullName evidence="3">Uncharacterized protein</fullName>
    </submittedName>
</protein>
<name>A0A6G0U2N0_APHGL</name>
<proteinExistence type="predicted"/>
<keyword evidence="2" id="KW-0812">Transmembrane</keyword>
<organism evidence="3 4">
    <name type="scientific">Aphis glycines</name>
    <name type="common">Soybean aphid</name>
    <dbReference type="NCBI Taxonomy" id="307491"/>
    <lineage>
        <taxon>Eukaryota</taxon>
        <taxon>Metazoa</taxon>
        <taxon>Ecdysozoa</taxon>
        <taxon>Arthropoda</taxon>
        <taxon>Hexapoda</taxon>
        <taxon>Insecta</taxon>
        <taxon>Pterygota</taxon>
        <taxon>Neoptera</taxon>
        <taxon>Paraneoptera</taxon>
        <taxon>Hemiptera</taxon>
        <taxon>Sternorrhyncha</taxon>
        <taxon>Aphidomorpha</taxon>
        <taxon>Aphidoidea</taxon>
        <taxon>Aphididae</taxon>
        <taxon>Aphidini</taxon>
        <taxon>Aphis</taxon>
        <taxon>Aphis</taxon>
    </lineage>
</organism>
<dbReference type="EMBL" id="VYZN01000009">
    <property type="protein sequence ID" value="KAE9543040.1"/>
    <property type="molecule type" value="Genomic_DNA"/>
</dbReference>
<feature type="region of interest" description="Disordered" evidence="1">
    <location>
        <begin position="92"/>
        <end position="142"/>
    </location>
</feature>
<keyword evidence="4" id="KW-1185">Reference proteome</keyword>
<evidence type="ECO:0000313" key="3">
    <source>
        <dbReference type="EMBL" id="KAE9543040.1"/>
    </source>
</evidence>
<dbReference type="OrthoDB" id="6360372at2759"/>
<sequence length="320" mass="36429">MTRFRDGTRIDSKVIPTLKVESVDEQAREERCMNTVKHKPGLQLQYLLQGGSYRNTKLLYKARKSHSYNRMHSFGLQSALAIRRQRKRRAELKRHMERRRLSSQSIESGIHGSKSTVTSPTEYHGSVGSLSHGPRRRKRPPKMLDTKVASSIGMLHVGVVFLVLGLFLIGSGIIPDDYVSWGSKNWVNELVITGITSSIIGIFLLILNHFINRKAESDLAAYVERQLTRTRSGRRLVPDAETGAMHTKQQQKARQQNQSQQQNSPGSDLDQIAEEEASGSEYRPVDQYNKSEIERQRPGRTHNAYNRELLVTRCYDTTEA</sequence>
<evidence type="ECO:0000256" key="1">
    <source>
        <dbReference type="SAM" id="MobiDB-lite"/>
    </source>
</evidence>